<organism evidence="3 4">
    <name type="scientific">Mucilaginibacter xinganensis</name>
    <dbReference type="NCBI Taxonomy" id="1234841"/>
    <lineage>
        <taxon>Bacteria</taxon>
        <taxon>Pseudomonadati</taxon>
        <taxon>Bacteroidota</taxon>
        <taxon>Sphingobacteriia</taxon>
        <taxon>Sphingobacteriales</taxon>
        <taxon>Sphingobacteriaceae</taxon>
        <taxon>Mucilaginibacter</taxon>
    </lineage>
</organism>
<evidence type="ECO:0000313" key="3">
    <source>
        <dbReference type="EMBL" id="ASU36337.1"/>
    </source>
</evidence>
<keyword evidence="1" id="KW-0732">Signal</keyword>
<evidence type="ECO:0000256" key="1">
    <source>
        <dbReference type="SAM" id="SignalP"/>
    </source>
</evidence>
<feature type="chain" id="PRO_5012284959" description="DUF5977 domain-containing protein" evidence="1">
    <location>
        <begin position="22"/>
        <end position="1239"/>
    </location>
</feature>
<dbReference type="InterPro" id="IPR046020">
    <property type="entry name" value="DUF5977"/>
</dbReference>
<gene>
    <name evidence="3" type="ORF">MuYL_4452</name>
</gene>
<protein>
    <recommendedName>
        <fullName evidence="2">DUF5977 domain-containing protein</fullName>
    </recommendedName>
</protein>
<evidence type="ECO:0000259" key="2">
    <source>
        <dbReference type="Pfam" id="PF19404"/>
    </source>
</evidence>
<sequence length="1239" mass="133973">MRNILIIACAALSLISIEASGQNPSLNYVPTLFPKSPNSAAFERYGDYPVSMFSGLPDISIPLYTIEAGGIKVPITLSYHASGLRVDDAASWAGAGWSVSAGGSVTRSVMGLDDSRGYFGYQGISSLNTKTHAGLDSVYRILSDHNLDIRPDIYSYSLPGHGGKFFFNGWNNYKPILIPMAPVSIVGRGGFDITDEHGNTYSLGKTYVETTKTYFVSGSGNTTAPTAWMLENIHSQNGRDVVNFSYQAQGITNPDQTGETVIVEDSEANSGTFTPGEFGCPIRYANTVPQKVPSSVSSSVTEQEIQRIDFRNGKVEFVLSADRRLDMQGTVYSLATVNVYTYNFALKAYELQKSVKFFKSYFAGVGGIEGKLRLDSIQFLDKAGSVVNRYAFRYNAQPVASSGSFSKDFWGYYNGKMDGSIPNKTLIPRTKVYTESNGIRDSLYIGADSFNTRLPDSNYMQAGVLDTIYYPTGGHTVFTYQTNRYYDDSGALQLTGGLRVRSVASYDNVNATPTVKTYQYDVAKANFVTSDGSGGQLGYGFFSHLQNYRYWVSVTGPLNYFGVCKTKRVRTYTSDPGYSLTPSEGNPVAYTAVTEYSGTPAANSGKSVYNYNFLSDYPQSASASGIPIIYDFSFARGQLIQKSDYLRKADGTYQIARRDTNSYAAFPLTTYDGVGVAIGQTWYNDGALTRAYYGEVSPDDYNTLTGGSYAIKTQDNYLIGTKSFIYDLSDPSKYVSTATTYDYAADTTHQQVAAITRVDSRGNTRTTNNKYSFNYFAGNAVIDAMTGRRIWADVIERNETYKIGAAAAATTSAQLNQFKFGSISNTIVPDRVSILNIPSPVTDFAPSTVTISGGFFTKDSRYVQMVSLDQYDKQNNIGQYTARNATPVTVLWDYEYQFPVAQVKNATDSVLASTQAAYTSFEAQQHGGWSYGGTAVTDPTAPTGSMVYPLGQGQVSSPLMERSKGYVVSLWTNGTAPTVTAGSSLSGKALRATGGWTYYEYAVPAGQSGVAVSGSSSIDELRIYPSDAQMSTYTYDPNGITGMADTKGSISHFNYDAFSRLKNIKDWNGNIVKNFGYHFYDQTHGNAAINATTFTRNNCPAGTTPGSTTYSVAANRYYASTQADADAEASYDLNTNGQAQANTVCACTSGVQLTITNASGHSGSVTFSGISSPYLFTASASPQAFIVPPSTYATVVAAFDGTFTGTFTFGTRTPVSGHNATFNGVTVATGSSDLSLTVN</sequence>
<accession>A0A223P2J7</accession>
<keyword evidence="4" id="KW-1185">Reference proteome</keyword>
<feature type="signal peptide" evidence="1">
    <location>
        <begin position="1"/>
        <end position="21"/>
    </location>
</feature>
<dbReference type="KEGG" id="muc:MuYL_4452"/>
<feature type="domain" description="DUF5977" evidence="2">
    <location>
        <begin position="1086"/>
        <end position="1148"/>
    </location>
</feature>
<dbReference type="OrthoDB" id="903892at2"/>
<dbReference type="Proteomes" id="UP000215002">
    <property type="component" value="Chromosome"/>
</dbReference>
<name>A0A223P2J7_9SPHI</name>
<evidence type="ECO:0000313" key="4">
    <source>
        <dbReference type="Proteomes" id="UP000215002"/>
    </source>
</evidence>
<dbReference type="EMBL" id="CP022743">
    <property type="protein sequence ID" value="ASU36337.1"/>
    <property type="molecule type" value="Genomic_DNA"/>
</dbReference>
<dbReference type="RefSeq" id="WP_157741017.1">
    <property type="nucleotide sequence ID" value="NZ_CP022743.1"/>
</dbReference>
<proteinExistence type="predicted"/>
<dbReference type="AlphaFoldDB" id="A0A223P2J7"/>
<dbReference type="Pfam" id="PF19404">
    <property type="entry name" value="DUF5977"/>
    <property type="match status" value="1"/>
</dbReference>
<reference evidence="3 4" key="1">
    <citation type="submission" date="2017-08" db="EMBL/GenBank/DDBJ databases">
        <title>Complete genome sequence of Mucilaginibacter sp. strain BJC16-A31.</title>
        <authorList>
            <consortium name="Henan University of Science and Technology"/>
            <person name="You X."/>
        </authorList>
    </citation>
    <scope>NUCLEOTIDE SEQUENCE [LARGE SCALE GENOMIC DNA]</scope>
    <source>
        <strain evidence="3 4">BJC16-A31</strain>
    </source>
</reference>